<dbReference type="Proteomes" id="UP000033008">
    <property type="component" value="Segment"/>
</dbReference>
<keyword evidence="1 5" id="KW-0489">Methyltransferase</keyword>
<feature type="region of interest" description="Disordered" evidence="3">
    <location>
        <begin position="157"/>
        <end position="182"/>
    </location>
</feature>
<dbReference type="EMBL" id="KJ019069">
    <property type="protein sequence ID" value="AIX23943.1"/>
    <property type="molecule type" value="Genomic_DNA"/>
</dbReference>
<dbReference type="GO" id="GO:0009007">
    <property type="term" value="F:site-specific DNA-methyltransferase (adenine-specific) activity"/>
    <property type="evidence" value="ECO:0007669"/>
    <property type="project" value="TreeGrafter"/>
</dbReference>
<sequence>MYNILAGNCQSVLSTYGENFFHSCITDPPYGMGMDHWDHSVPDVNIWREVYRTLRPGAFCLAFCSPELYHRLACNVEDAGFIIKDQIMWMTTTKMPKYNKLKPAHEPIVVAQKPYKGTLKDNFEEWGCGMIDVTNTRIPWDKKPPTGWVAQGAKRRTFGKDGKTTGTQKEYGTVDANPDGRYPSNIIGDVQHEHQKYFYAPRATRKEKGQDNDHPTVKPVSLMEYLIKIYSPINSTVLDPFCGSGTTGVAALGIDRNFIGIDSDEHYCQIASDRLRSACPETPPQSPTSVLNHL</sequence>
<evidence type="ECO:0000256" key="3">
    <source>
        <dbReference type="SAM" id="MobiDB-lite"/>
    </source>
</evidence>
<evidence type="ECO:0000313" key="6">
    <source>
        <dbReference type="Proteomes" id="UP000033008"/>
    </source>
</evidence>
<name>A0A0E3HCC5_9CAUD</name>
<keyword evidence="2" id="KW-0808">Transferase</keyword>
<accession>A0A0E3HCC5</accession>
<organism evidence="5 6">
    <name type="scientific">Synechococcus phage ACG-2014j</name>
    <dbReference type="NCBI Taxonomy" id="1493514"/>
    <lineage>
        <taxon>Viruses</taxon>
        <taxon>Duplodnaviria</taxon>
        <taxon>Heunggongvirae</taxon>
        <taxon>Uroviricota</taxon>
        <taxon>Caudoviricetes</taxon>
        <taxon>Pantevenvirales</taxon>
        <taxon>Kyanoviridae</taxon>
        <taxon>Potamoivirus</taxon>
        <taxon>Potamoivirus tusconj</taxon>
    </lineage>
</organism>
<protein>
    <submittedName>
        <fullName evidence="5">DNA adenine methylase</fullName>
    </submittedName>
</protein>
<evidence type="ECO:0000256" key="2">
    <source>
        <dbReference type="ARBA" id="ARBA00022679"/>
    </source>
</evidence>
<dbReference type="SUPFAM" id="SSF53335">
    <property type="entry name" value="S-adenosyl-L-methionine-dependent methyltransferases"/>
    <property type="match status" value="1"/>
</dbReference>
<dbReference type="PRINTS" id="PR00508">
    <property type="entry name" value="S21N4MTFRASE"/>
</dbReference>
<dbReference type="PANTHER" id="PTHR13370:SF3">
    <property type="entry name" value="TRNA (GUANINE(10)-N2)-METHYLTRANSFERASE HOMOLOG"/>
    <property type="match status" value="1"/>
</dbReference>
<dbReference type="GO" id="GO:0003677">
    <property type="term" value="F:DNA binding"/>
    <property type="evidence" value="ECO:0007669"/>
    <property type="project" value="InterPro"/>
</dbReference>
<dbReference type="GeneID" id="24171226"/>
<evidence type="ECO:0000313" key="5">
    <source>
        <dbReference type="EMBL" id="AIX23943.1"/>
    </source>
</evidence>
<feature type="domain" description="DNA methylase N-4/N-6" evidence="4">
    <location>
        <begin position="22"/>
        <end position="271"/>
    </location>
</feature>
<dbReference type="InterPro" id="IPR002941">
    <property type="entry name" value="DNA_methylase_N4/N6"/>
</dbReference>
<dbReference type="KEGG" id="vg:24171226"/>
<gene>
    <name evidence="5" type="ORF">Syn7803US103_48</name>
</gene>
<dbReference type="Gene3D" id="3.40.50.150">
    <property type="entry name" value="Vaccinia Virus protein VP39"/>
    <property type="match status" value="1"/>
</dbReference>
<dbReference type="PANTHER" id="PTHR13370">
    <property type="entry name" value="RNA METHYLASE-RELATED"/>
    <property type="match status" value="1"/>
</dbReference>
<dbReference type="OrthoDB" id="3832at10239"/>
<dbReference type="RefSeq" id="YP_009134030.1">
    <property type="nucleotide sequence ID" value="NC_026926.1"/>
</dbReference>
<dbReference type="GO" id="GO:0032259">
    <property type="term" value="P:methylation"/>
    <property type="evidence" value="ECO:0007669"/>
    <property type="project" value="UniProtKB-KW"/>
</dbReference>
<dbReference type="InterPro" id="IPR029063">
    <property type="entry name" value="SAM-dependent_MTases_sf"/>
</dbReference>
<evidence type="ECO:0000259" key="4">
    <source>
        <dbReference type="Pfam" id="PF01555"/>
    </source>
</evidence>
<dbReference type="Pfam" id="PF01555">
    <property type="entry name" value="N6_N4_Mtase"/>
    <property type="match status" value="1"/>
</dbReference>
<dbReference type="InterPro" id="IPR001091">
    <property type="entry name" value="RM_Methyltransferase"/>
</dbReference>
<proteinExistence type="predicted"/>
<reference evidence="5 6" key="1">
    <citation type="submission" date="2013-12" db="EMBL/GenBank/DDBJ databases">
        <title>Ecological redundancy of diverse viral populations within a natural community.</title>
        <authorList>
            <person name="Gregory A.C."/>
            <person name="LaButti K."/>
            <person name="Copeland A."/>
            <person name="Woyke T."/>
            <person name="Sullivan M.B."/>
        </authorList>
    </citation>
    <scope>NUCLEOTIDE SEQUENCE [LARGE SCALE GENOMIC DNA]</scope>
    <source>
        <strain evidence="5">Syn7803US103</strain>
    </source>
</reference>
<dbReference type="GO" id="GO:0008170">
    <property type="term" value="F:N-methyltransferase activity"/>
    <property type="evidence" value="ECO:0007669"/>
    <property type="project" value="InterPro"/>
</dbReference>
<evidence type="ECO:0000256" key="1">
    <source>
        <dbReference type="ARBA" id="ARBA00022603"/>
    </source>
</evidence>